<feature type="signal peptide" evidence="2">
    <location>
        <begin position="1"/>
        <end position="32"/>
    </location>
</feature>
<dbReference type="NCBIfam" id="TIGR02595">
    <property type="entry name" value="PEP_CTERM"/>
    <property type="match status" value="1"/>
</dbReference>
<reference evidence="3 4" key="1">
    <citation type="submission" date="2022-07" db="EMBL/GenBank/DDBJ databases">
        <title>Methylomonas rivi sp. nov., Methylomonas rosea sp. nov., Methylomonas aureus sp. nov. and Methylomonas subterranea sp. nov., four novel methanotrophs isolated from a freshwater creek and the deep terrestrial subsurface.</title>
        <authorList>
            <person name="Abin C."/>
            <person name="Sankaranarayanan K."/>
            <person name="Garner C."/>
            <person name="Sindelar R."/>
            <person name="Kotary K."/>
            <person name="Garner R."/>
            <person name="Barclay S."/>
            <person name="Lawson P."/>
            <person name="Krumholz L."/>
        </authorList>
    </citation>
    <scope>NUCLEOTIDE SEQUENCE [LARGE SCALE GENOMIC DNA]</scope>
    <source>
        <strain evidence="3 4">SURF-2</strain>
    </source>
</reference>
<keyword evidence="4" id="KW-1185">Reference proteome</keyword>
<dbReference type="Proteomes" id="UP001524499">
    <property type="component" value="Unassembled WGS sequence"/>
</dbReference>
<feature type="chain" id="PRO_5046506448" evidence="2">
    <location>
        <begin position="33"/>
        <end position="248"/>
    </location>
</feature>
<sequence length="248" mass="25632">MSLFRYFQPLTAQFKRLCAAAGLALFSMAGNAAVLNGSTVDYHFDDSLLNSLFGSVSISGDVLSFSPVGFEALANLVNNPPIITTTDTTPLISVTAKSGYVLNGLSLAEQGNYYRIESAPASSFVGVSGEFVVNGAATQFSANQPLTNAFGFAELANGVPFITSAWNVDVALALNALESATVKVQNILVAGVAGLGNSAFIAKNLLSIGAFTTQLSGPPAAVPVPGAVWLFGTALLGWIGVTRRKTMA</sequence>
<dbReference type="EMBL" id="JANIBJ010000037">
    <property type="protein sequence ID" value="MCQ8105769.1"/>
    <property type="molecule type" value="Genomic_DNA"/>
</dbReference>
<comment type="caution">
    <text evidence="3">The sequence shown here is derived from an EMBL/GenBank/DDBJ whole genome shotgun (WGS) entry which is preliminary data.</text>
</comment>
<evidence type="ECO:0000256" key="1">
    <source>
        <dbReference type="SAM" id="Phobius"/>
    </source>
</evidence>
<evidence type="ECO:0000256" key="2">
    <source>
        <dbReference type="SAM" id="SignalP"/>
    </source>
</evidence>
<organism evidence="3 4">
    <name type="scientific">Methylomonas subterranea</name>
    <dbReference type="NCBI Taxonomy" id="2952225"/>
    <lineage>
        <taxon>Bacteria</taxon>
        <taxon>Pseudomonadati</taxon>
        <taxon>Pseudomonadota</taxon>
        <taxon>Gammaproteobacteria</taxon>
        <taxon>Methylococcales</taxon>
        <taxon>Methylococcaceae</taxon>
        <taxon>Methylomonas</taxon>
    </lineage>
</organism>
<feature type="transmembrane region" description="Helical" evidence="1">
    <location>
        <begin position="220"/>
        <end position="241"/>
    </location>
</feature>
<accession>A0ABT1TLY0</accession>
<keyword evidence="1" id="KW-1133">Transmembrane helix</keyword>
<evidence type="ECO:0000313" key="3">
    <source>
        <dbReference type="EMBL" id="MCQ8105769.1"/>
    </source>
</evidence>
<keyword evidence="1" id="KW-0812">Transmembrane</keyword>
<keyword evidence="2" id="KW-0732">Signal</keyword>
<protein>
    <submittedName>
        <fullName evidence="3">PEP-CTERM sorting domain-containing protein</fullName>
    </submittedName>
</protein>
<keyword evidence="1" id="KW-0472">Membrane</keyword>
<proteinExistence type="predicted"/>
<dbReference type="InterPro" id="IPR013424">
    <property type="entry name" value="Ice-binding_C"/>
</dbReference>
<name>A0ABT1TLY0_9GAMM</name>
<dbReference type="RefSeq" id="WP_256603800.1">
    <property type="nucleotide sequence ID" value="NZ_JANIBJ010000037.1"/>
</dbReference>
<gene>
    <name evidence="3" type="ORF">NP590_16790</name>
</gene>
<evidence type="ECO:0000313" key="4">
    <source>
        <dbReference type="Proteomes" id="UP001524499"/>
    </source>
</evidence>